<dbReference type="PANTHER" id="PTHR43296:SF2">
    <property type="entry name" value="PEROXISOMAL 2,4-DIENOYL-COA REDUCTASE [(3E)-ENOYL-COA-PRODUCING]"/>
    <property type="match status" value="1"/>
</dbReference>
<dbReference type="PANTHER" id="PTHR43296">
    <property type="entry name" value="PEROXISOMAL 2,4-DIENOYL-COA REDUCTASE"/>
    <property type="match status" value="1"/>
</dbReference>
<keyword evidence="1" id="KW-0521">NADP</keyword>
<dbReference type="InterPro" id="IPR045017">
    <property type="entry name" value="DECR2-like"/>
</dbReference>
<dbReference type="Proteomes" id="UP000184016">
    <property type="component" value="Unassembled WGS sequence"/>
</dbReference>
<dbReference type="SUPFAM" id="SSF51735">
    <property type="entry name" value="NAD(P)-binding Rossmann-fold domains"/>
    <property type="match status" value="1"/>
</dbReference>
<gene>
    <name evidence="3" type="ORF">SAMN05443507_10277</name>
</gene>
<dbReference type="AlphaFoldDB" id="A0A1M6L1S9"/>
<evidence type="ECO:0000256" key="1">
    <source>
        <dbReference type="ARBA" id="ARBA00022857"/>
    </source>
</evidence>
<dbReference type="RefSeq" id="WP_072872838.1">
    <property type="nucleotide sequence ID" value="NZ_FRAF01000002.1"/>
</dbReference>
<dbReference type="GO" id="GO:0008206">
    <property type="term" value="P:bile acid metabolic process"/>
    <property type="evidence" value="ECO:0007669"/>
    <property type="project" value="UniProtKB-ARBA"/>
</dbReference>
<keyword evidence="2" id="KW-0560">Oxidoreductase</keyword>
<name>A0A1M6L1S9_9BACL</name>
<reference evidence="4" key="1">
    <citation type="submission" date="2016-11" db="EMBL/GenBank/DDBJ databases">
        <authorList>
            <person name="Varghese N."/>
            <person name="Submissions S."/>
        </authorList>
    </citation>
    <scope>NUCLEOTIDE SEQUENCE [LARGE SCALE GENOMIC DNA]</scope>
    <source>
        <strain evidence="4">USBA-503</strain>
    </source>
</reference>
<dbReference type="Gene3D" id="3.40.50.720">
    <property type="entry name" value="NAD(P)-binding Rossmann-like Domain"/>
    <property type="match status" value="1"/>
</dbReference>
<dbReference type="EMBL" id="FRAF01000002">
    <property type="protein sequence ID" value="SHJ65225.1"/>
    <property type="molecule type" value="Genomic_DNA"/>
</dbReference>
<proteinExistence type="predicted"/>
<dbReference type="GO" id="GO:0008670">
    <property type="term" value="F:2,4-dienoyl-CoA reductase (NADPH) activity"/>
    <property type="evidence" value="ECO:0007669"/>
    <property type="project" value="InterPro"/>
</dbReference>
<dbReference type="PRINTS" id="PR00080">
    <property type="entry name" value="SDRFAMILY"/>
</dbReference>
<dbReference type="CDD" id="cd05369">
    <property type="entry name" value="TER_DECR_SDR_a"/>
    <property type="match status" value="1"/>
</dbReference>
<keyword evidence="4" id="KW-1185">Reference proteome</keyword>
<dbReference type="Pfam" id="PF13561">
    <property type="entry name" value="adh_short_C2"/>
    <property type="match status" value="1"/>
</dbReference>
<dbReference type="OrthoDB" id="125587at2"/>
<protein>
    <submittedName>
        <fullName evidence="3">NAD(P)-dependent dehydrogenase, short-chain alcohol dehydrogenase family</fullName>
    </submittedName>
</protein>
<dbReference type="PRINTS" id="PR00081">
    <property type="entry name" value="GDHRDH"/>
</dbReference>
<dbReference type="GO" id="GO:0009062">
    <property type="term" value="P:fatty acid catabolic process"/>
    <property type="evidence" value="ECO:0007669"/>
    <property type="project" value="InterPro"/>
</dbReference>
<dbReference type="FunFam" id="3.40.50.720:FF:000084">
    <property type="entry name" value="Short-chain dehydrogenase reductase"/>
    <property type="match status" value="1"/>
</dbReference>
<evidence type="ECO:0000313" key="4">
    <source>
        <dbReference type="Proteomes" id="UP000184016"/>
    </source>
</evidence>
<dbReference type="STRING" id="1830138.SAMN05443507_10277"/>
<accession>A0A1M6L1S9</accession>
<evidence type="ECO:0000313" key="3">
    <source>
        <dbReference type="EMBL" id="SHJ65225.1"/>
    </source>
</evidence>
<dbReference type="InterPro" id="IPR036291">
    <property type="entry name" value="NAD(P)-bd_dom_sf"/>
</dbReference>
<evidence type="ECO:0000256" key="2">
    <source>
        <dbReference type="ARBA" id="ARBA00023002"/>
    </source>
</evidence>
<organism evidence="3 4">
    <name type="scientific">Alicyclobacillus tolerans</name>
    <dbReference type="NCBI Taxonomy" id="90970"/>
    <lineage>
        <taxon>Bacteria</taxon>
        <taxon>Bacillati</taxon>
        <taxon>Bacillota</taxon>
        <taxon>Bacilli</taxon>
        <taxon>Bacillales</taxon>
        <taxon>Alicyclobacillaceae</taxon>
        <taxon>Alicyclobacillus</taxon>
    </lineage>
</organism>
<dbReference type="InterPro" id="IPR002347">
    <property type="entry name" value="SDR_fam"/>
</dbReference>
<sequence length="262" mass="27981">MLNSGRVALVTGGSSGIGEAFAEHFVKTGGSVALIGRSIEKLQNASNSIATHCGLTENKTDRIRYYQADVRDSERAEEIWDEVFSDFGKVDVLINNAAGNFICKAEELSANGWNAVVQIVLNGTFFYSTAFARRLIARQQPGAIVNVVATYYANGGPGVCHSAAAKAGVVAFSKSVAVEWAKHRIRVNCIAPGPIGDTGGADRLWPTEEAYQRVLHSIPAGRLGSKEEIAKAMDWLASEQASFITGDVLTMDGGQSLGPIRF</sequence>